<keyword evidence="3" id="KW-0269">Exonuclease</keyword>
<keyword evidence="3" id="KW-0378">Hydrolase</keyword>
<dbReference type="InterPro" id="IPR011990">
    <property type="entry name" value="TPR-like_helical_dom_sf"/>
</dbReference>
<evidence type="ECO:0000313" key="3">
    <source>
        <dbReference type="EMBL" id="RCK77785.1"/>
    </source>
</evidence>
<keyword evidence="3" id="KW-0540">Nuclease</keyword>
<comment type="caution">
    <text evidence="3">The sequence shown here is derived from an EMBL/GenBank/DDBJ whole genome shotgun (WGS) entry which is preliminary data.</text>
</comment>
<dbReference type="Proteomes" id="UP000252355">
    <property type="component" value="Unassembled WGS sequence"/>
</dbReference>
<dbReference type="Gene3D" id="1.25.40.10">
    <property type="entry name" value="Tetratricopeptide repeat domain"/>
    <property type="match status" value="1"/>
</dbReference>
<dbReference type="SUPFAM" id="SSF48452">
    <property type="entry name" value="TPR-like"/>
    <property type="match status" value="1"/>
</dbReference>
<protein>
    <submittedName>
        <fullName evidence="3">Exonuclease SbcC</fullName>
    </submittedName>
</protein>
<dbReference type="GO" id="GO:0004527">
    <property type="term" value="F:exonuclease activity"/>
    <property type="evidence" value="ECO:0007669"/>
    <property type="project" value="UniProtKB-KW"/>
</dbReference>
<reference evidence="3 4" key="1">
    <citation type="submission" date="2018-05" db="EMBL/GenBank/DDBJ databases">
        <title>A metagenomic window into the 2 km-deep terrestrial subsurface aquifer revealed taxonomically and functionally diverse microbial community comprising novel uncultured bacterial lineages.</title>
        <authorList>
            <person name="Kadnikov V.V."/>
            <person name="Mardanov A.V."/>
            <person name="Beletsky A.V."/>
            <person name="Banks D."/>
            <person name="Pimenov N.V."/>
            <person name="Frank Y.A."/>
            <person name="Karnachuk O.V."/>
            <person name="Ravin N.V."/>
        </authorList>
    </citation>
    <scope>NUCLEOTIDE SEQUENCE [LARGE SCALE GENOMIC DNA]</scope>
    <source>
        <strain evidence="3">BY5</strain>
    </source>
</reference>
<proteinExistence type="predicted"/>
<keyword evidence="1" id="KW-0175">Coiled coil</keyword>
<accession>A0A367ZI67</accession>
<organism evidence="3 4">
    <name type="scientific">Candidatus Ozemobacter sibiricus</name>
    <dbReference type="NCBI Taxonomy" id="2268124"/>
    <lineage>
        <taxon>Bacteria</taxon>
        <taxon>Candidatus Ozemobacteria</taxon>
        <taxon>Candidatus Ozemobacterales</taxon>
        <taxon>Candidatus Ozemobacteraceae</taxon>
        <taxon>Candidatus Ozemobacter</taxon>
    </lineage>
</organism>
<feature type="coiled-coil region" evidence="1">
    <location>
        <begin position="564"/>
        <end position="609"/>
    </location>
</feature>
<dbReference type="SUPFAM" id="SSF69322">
    <property type="entry name" value="Tricorn protease domain 2"/>
    <property type="match status" value="1"/>
</dbReference>
<gene>
    <name evidence="3" type="ORF">OZSIB_2843</name>
</gene>
<evidence type="ECO:0000256" key="2">
    <source>
        <dbReference type="SAM" id="MobiDB-lite"/>
    </source>
</evidence>
<evidence type="ECO:0000313" key="4">
    <source>
        <dbReference type="Proteomes" id="UP000252355"/>
    </source>
</evidence>
<sequence length="1325" mass="146467">MVRPSRASPLDRDLQDILEGKKAVTLDELIRLIHRVNPSGKDLPAQEAATRYRLKAQLQSLLIRRFADALTIECPDPKNPELIGLRRTGFFDDDACHALVGELDHEAQDWVNRQLAARGQSPRRGRTDGGMGRSSRDAAAPLAAQTGEPSLAQGSSASLRRSEDAGAGSLAEILARGRQALAEYDYAACEECARAALARAGNDPAPALLLLELFVDHLADDEQALALAASLPAAVASEARVVSYLVAAETRLGRAIEALARARRAGVAVPAETLLAAGRAFLAQGELERAKGCLHDLEELPALEHREEVAALRQAIRAAEADRLAPLERPVRQALADGRLAEAQALAESLLAAHPGNPTALHALQEIKARQRQERIQTWLASADEAAASDDPGREAECLRKAIAAGAAPEPLRARLEAAQARDRDRRAAAAVRQVIVGLDQRPTTAALRAYLELPAEGRRQVREAVPDRRCVWLETLAFPRPAARPENLIAAVEALAAVEQARAAGEPADRWLALLEPHYDLLRALPAACDAWQTATAQRQEQRKQEAIALLDEAGRHLDHGRLDEARAALDRLSADHEAALAEPDRQRLRALKSRQAQTQELARLEQRHATACHGSDWLAARQAADELAAACQQAGDEAGAATWRARAAEHQRAVNRAWGLLECSVDGLPPYLVRADLGVTLEDNLCCLPEERTVVLASSYDEWVFLRFFDMDAGNFRRVVVLRVPEPFSFMQVTAGENSLWVVGDNGGLFELALAPLAIRTWIRRSDWLPPSHTLEDLLVFPQERIFWGHHQIRGSGEWILEVYDIDRHKPPRRLSGARDCSIVIRTGREPLIAFRREGKRDELTLYTPTGRSVASCSIPEESVFEVAIHPNGRDFLLLGHSIEGDLDDFETSELTLYVSGKPASELPGYTLHDSDAEAPHEVATALSTGMIYVVYWSLAEDPPHFELVALRQEGEGWQEVFRSRVAERWHLLTDQATQRVWLVECSSTAFQVTLLGDKPPVECPRSWVDDRLAMPGFNEHFNFGCGSFASGITVDPELVRTIKSSHHAQLRDLIQAGKRAAEQDPDRILPLCGALYRTFLFDQLKEVADWFGQRFPDHPWARLQVASKAAEKGEWEMVRHLLHEMVAERPAALPQHAYHLLGMAQFRLGQIEAAIETWKAGQHLVSADACPLAKYVKFAEEVLELRDHGRAGPWPELALQARLDEAYRAGRWSEVVELAWEMLPSDLANQQLLARVVAAWLQMSVPPGSVHDVGKVMAIGHYLESFREEFVWREIPLLPWIESWPRARLDDLAAQAREWLTSRVNLPVEPSPAGDSVGGPSV</sequence>
<dbReference type="EMBL" id="QOQW01000033">
    <property type="protein sequence ID" value="RCK77785.1"/>
    <property type="molecule type" value="Genomic_DNA"/>
</dbReference>
<feature type="region of interest" description="Disordered" evidence="2">
    <location>
        <begin position="114"/>
        <end position="159"/>
    </location>
</feature>
<name>A0A367ZI67_9BACT</name>
<evidence type="ECO:0000256" key="1">
    <source>
        <dbReference type="SAM" id="Coils"/>
    </source>
</evidence>